<sequence length="925" mass="94257">MNNTKFTPNLRKTILATALAAMLPVGSATADTYVWGSLTGALNDPATCAASADAALIRFILVDGLGRFAPNTDSSGLIDLAGNETPTCGTITYDTETDSGTAEIVAFSFFGNGLAEATGGLINLIPTGLDLGIGNLMMGNLLFAWNGNSGIAVSTVWDASGILNEMDGTPSSFTLNADGTIASAIDYAQGAAAATFGGQSLDPTTPIPSPIAAGTGSNPLAVRVENTTNTPACVLGNCDGVIPSGDITQSIIADTTDPELLDVNSVIFPPGTGRAGSPMQDAPFPGQHANFNFTNIKLASFTDTTDPVPALNAHVSPAGTSVVTLVVGVDTYTEPGATCADAPPLNTVIAVTGPTGVPTTNPNTLTIGQSTTLTYTCTDASGNSATIDRVVNAVGPNAVITLNADGNGDVSPVTQECGIAYVDASAACNDDPDGNIAISGNGTDDSTFAVNIGGVNVGITGLYNAVWNCTDSNSNNSTVNRVVDVVDTTGPVVSITGGDTISVQSKDQAGFTLPGATVVDANGDCSPVVGGVSTSGTVDFAVLEGTDTLNTVILYSAVDSSVAANQSTENLTVTVIRSEPVITLNGDATVVIPTGGTYVEEGMTIHDVDSGDVATVTASGTDAGNGISYTIVSNVDTSVDGTYQVTYDATDTDTPPTDAIQVIRTVVVGAFATNSNFTMLNGSGDNAGGGANDITFIWNGTAGNTVEADTNFDMQIISVGPTRFFGFPWAAHHIRTFGPGTYTFDSDNTTCDITAIEATGCPGKGGPLDVTLTVEPGQVGVHMLFDYTGNVNIDVLNVWDLNSAWNDPDGNRAVGEPGATTANDLYLLETDTPPDVNTTWLLVSSDFNGDGFNGSPMLEAPFPGFYANFNAGPQGTALPPPPCTKSNGCDLGNTSLGEDPISATGIWTLLISLLALFGLRKIHKD</sequence>
<accession>A0A3B0WHS6</accession>
<organism evidence="2">
    <name type="scientific">hydrothermal vent metagenome</name>
    <dbReference type="NCBI Taxonomy" id="652676"/>
    <lineage>
        <taxon>unclassified sequences</taxon>
        <taxon>metagenomes</taxon>
        <taxon>ecological metagenomes</taxon>
    </lineage>
</organism>
<evidence type="ECO:0000256" key="1">
    <source>
        <dbReference type="SAM" id="Phobius"/>
    </source>
</evidence>
<name>A0A3B0WHS6_9ZZZZ</name>
<protein>
    <recommendedName>
        <fullName evidence="3">HYR domain-containing protein</fullName>
    </recommendedName>
</protein>
<dbReference type="Gene3D" id="2.60.40.10">
    <property type="entry name" value="Immunoglobulins"/>
    <property type="match status" value="1"/>
</dbReference>
<dbReference type="AlphaFoldDB" id="A0A3B0WHS6"/>
<keyword evidence="1" id="KW-1133">Transmembrane helix</keyword>
<dbReference type="EMBL" id="UOFE01000024">
    <property type="protein sequence ID" value="VAW52040.1"/>
    <property type="molecule type" value="Genomic_DNA"/>
</dbReference>
<reference evidence="2" key="1">
    <citation type="submission" date="2018-06" db="EMBL/GenBank/DDBJ databases">
        <authorList>
            <person name="Zhirakovskaya E."/>
        </authorList>
    </citation>
    <scope>NUCLEOTIDE SEQUENCE</scope>
</reference>
<keyword evidence="1" id="KW-0812">Transmembrane</keyword>
<evidence type="ECO:0008006" key="3">
    <source>
        <dbReference type="Google" id="ProtNLM"/>
    </source>
</evidence>
<feature type="transmembrane region" description="Helical" evidence="1">
    <location>
        <begin position="901"/>
        <end position="919"/>
    </location>
</feature>
<gene>
    <name evidence="2" type="ORF">MNBD_GAMMA05-595</name>
</gene>
<proteinExistence type="predicted"/>
<dbReference type="InterPro" id="IPR013783">
    <property type="entry name" value="Ig-like_fold"/>
</dbReference>
<keyword evidence="1" id="KW-0472">Membrane</keyword>
<evidence type="ECO:0000313" key="2">
    <source>
        <dbReference type="EMBL" id="VAW52040.1"/>
    </source>
</evidence>